<dbReference type="AlphaFoldDB" id="A0A9X3EVL4"/>
<feature type="compositionally biased region" description="Low complexity" evidence="1">
    <location>
        <begin position="265"/>
        <end position="298"/>
    </location>
</feature>
<sequence>MLRAPLNCFGTVVLAGLVVACTTPHHAGKVPKESPPAPAPAAARPLPAGTAEGAPESLLHEYESREVASAAEIATWQLPFQAKRIAVALLTLAAKDDLAGLPAVFTRHARWGIPDRREFDARPIFADGGREFFDVFRDAASRFARKEAFFCPPVVPPAAQIYVRNGAEPMWCAYLSRDGLDVLAFKFVYENGSAKIDYIGLLPTRAPGLLSVHRVPEPPTPPPMTPQVKRGTGPVGPFMSSGGETVPLQIERRPPPGTVNPPNPAGSLATPPAGTPAPAGGATSGPSGAPSPAGTAPAPTTPAPAKAPAPAPTTAPAPAPAH</sequence>
<keyword evidence="3" id="KW-1185">Reference proteome</keyword>
<feature type="region of interest" description="Disordered" evidence="1">
    <location>
        <begin position="26"/>
        <end position="50"/>
    </location>
</feature>
<dbReference type="RefSeq" id="WP_267774297.1">
    <property type="nucleotide sequence ID" value="NZ_JAPNKE010000002.1"/>
</dbReference>
<evidence type="ECO:0000313" key="3">
    <source>
        <dbReference type="Proteomes" id="UP001150924"/>
    </source>
</evidence>
<dbReference type="EMBL" id="JAPNKE010000002">
    <property type="protein sequence ID" value="MCY1011078.1"/>
    <property type="molecule type" value="Genomic_DNA"/>
</dbReference>
<protein>
    <submittedName>
        <fullName evidence="2">Uncharacterized protein</fullName>
    </submittedName>
</protein>
<evidence type="ECO:0000313" key="2">
    <source>
        <dbReference type="EMBL" id="MCY1011078.1"/>
    </source>
</evidence>
<organism evidence="2 3">
    <name type="scientific">Nannocystis pusilla</name>
    <dbReference type="NCBI Taxonomy" id="889268"/>
    <lineage>
        <taxon>Bacteria</taxon>
        <taxon>Pseudomonadati</taxon>
        <taxon>Myxococcota</taxon>
        <taxon>Polyangia</taxon>
        <taxon>Nannocystales</taxon>
        <taxon>Nannocystaceae</taxon>
        <taxon>Nannocystis</taxon>
    </lineage>
</organism>
<name>A0A9X3EVL4_9BACT</name>
<feature type="region of interest" description="Disordered" evidence="1">
    <location>
        <begin position="215"/>
        <end position="322"/>
    </location>
</feature>
<proteinExistence type="predicted"/>
<feature type="compositionally biased region" description="Pro residues" evidence="1">
    <location>
        <begin position="299"/>
        <end position="322"/>
    </location>
</feature>
<gene>
    <name evidence="2" type="ORF">OV079_37050</name>
</gene>
<dbReference type="Proteomes" id="UP001150924">
    <property type="component" value="Unassembled WGS sequence"/>
</dbReference>
<reference evidence="2" key="1">
    <citation type="submission" date="2022-11" db="EMBL/GenBank/DDBJ databases">
        <title>Minimal conservation of predation-associated metabolite biosynthetic gene clusters underscores biosynthetic potential of Myxococcota including descriptions for ten novel species: Archangium lansinium sp. nov., Myxococcus landrumus sp. nov., Nannocystis bai.</title>
        <authorList>
            <person name="Ahearne A."/>
            <person name="Stevens C."/>
            <person name="Phillips K."/>
        </authorList>
    </citation>
    <scope>NUCLEOTIDE SEQUENCE</scope>
    <source>
        <strain evidence="2">Na p29</strain>
    </source>
</reference>
<evidence type="ECO:0000256" key="1">
    <source>
        <dbReference type="SAM" id="MobiDB-lite"/>
    </source>
</evidence>
<feature type="compositionally biased region" description="Pro residues" evidence="1">
    <location>
        <begin position="255"/>
        <end position="264"/>
    </location>
</feature>
<accession>A0A9X3EVL4</accession>
<comment type="caution">
    <text evidence="2">The sequence shown here is derived from an EMBL/GenBank/DDBJ whole genome shotgun (WGS) entry which is preliminary data.</text>
</comment>
<dbReference type="PROSITE" id="PS51257">
    <property type="entry name" value="PROKAR_LIPOPROTEIN"/>
    <property type="match status" value="1"/>
</dbReference>